<organism evidence="2 3">
    <name type="scientific">Fusicatenibacter saccharivorans</name>
    <dbReference type="NCBI Taxonomy" id="1150298"/>
    <lineage>
        <taxon>Bacteria</taxon>
        <taxon>Bacillati</taxon>
        <taxon>Bacillota</taxon>
        <taxon>Clostridia</taxon>
        <taxon>Lachnospirales</taxon>
        <taxon>Lachnospiraceae</taxon>
        <taxon>Fusicatenibacter</taxon>
    </lineage>
</organism>
<accession>A0A174GHE5</accession>
<dbReference type="AlphaFoldDB" id="A0A174GHE5"/>
<gene>
    <name evidence="2" type="ORF">ERS852406_02361</name>
</gene>
<name>A0A174GHE5_9FIRM</name>
<dbReference type="RefSeq" id="WP_055228138.1">
    <property type="nucleotide sequence ID" value="NZ_CAXSRP010000001.1"/>
</dbReference>
<dbReference type="InterPro" id="IPR036188">
    <property type="entry name" value="FAD/NAD-bd_sf"/>
</dbReference>
<sequence length="537" mass="59035">MIRIQQLKLPVTHTQEELEQKIRKTLKIGKHDLQEIELLRRSIDARKKSELKYVYQLDVKVKDENAVLRKAKNNQIVKAEKKPYVFPKSGEQTLVHRPVIIGSGPAGLFCAYVLAKHGYRPLVLERGESAEQRKKSVDAFWKTGVLNPESNVQFGEGGAGTFSDGKLNTSVKDPSGRNREVLRIFTECGAPEEILYDQKPHLGTDQLIGIVTTMRKKIEAWGGEVRFGAKVTDFGIENGRLTSVTVNETEKIAAETAVLAIGHSARDTFFKLCENKISMEAKSFAVGVRIEHPQKMITEDQYGPEAPDFLGAAPYKLTNQCENGRGVYSFCMCPGGYVVNASSEAERTCVNGMSYSDREGKNANSAMIVTVTPEDYRPYHVEGTPDVLDGVAFQRALEHAAWEAGKGKVPVQLFGDFCENRVSTALGEVTPSICGEWTFANLREVLPTFIGDSLVEGIRASERKIHGFSRPDAVLSGVEARTSSPVRIVRNETLESPSLTGLYPCGEGAGYAGGITSAAMDGLKTAEEIAKKYMNFS</sequence>
<dbReference type="Proteomes" id="UP000095706">
    <property type="component" value="Unassembled WGS sequence"/>
</dbReference>
<dbReference type="Gene3D" id="3.30.70.2700">
    <property type="match status" value="1"/>
</dbReference>
<evidence type="ECO:0000259" key="1">
    <source>
        <dbReference type="Pfam" id="PF21688"/>
    </source>
</evidence>
<evidence type="ECO:0000313" key="3">
    <source>
        <dbReference type="Proteomes" id="UP000095706"/>
    </source>
</evidence>
<dbReference type="SUPFAM" id="SSF51905">
    <property type="entry name" value="FAD/NAD(P)-binding domain"/>
    <property type="match status" value="1"/>
</dbReference>
<protein>
    <submittedName>
        <fullName evidence="2">Uncharacterized conserved protein</fullName>
    </submittedName>
</protein>
<dbReference type="Pfam" id="PF13450">
    <property type="entry name" value="NAD_binding_8"/>
    <property type="match status" value="1"/>
</dbReference>
<dbReference type="Pfam" id="PF21688">
    <property type="entry name" value="FAD-depend_C"/>
    <property type="match status" value="1"/>
</dbReference>
<dbReference type="Gene3D" id="3.50.50.60">
    <property type="entry name" value="FAD/NAD(P)-binding domain"/>
    <property type="match status" value="2"/>
</dbReference>
<dbReference type="InterPro" id="IPR028348">
    <property type="entry name" value="FAD-binding_protein"/>
</dbReference>
<dbReference type="EMBL" id="CYYV01000011">
    <property type="protein sequence ID" value="CUO60299.1"/>
    <property type="molecule type" value="Genomic_DNA"/>
</dbReference>
<dbReference type="InterPro" id="IPR049516">
    <property type="entry name" value="FAD-depend_C"/>
</dbReference>
<dbReference type="PANTHER" id="PTHR42842:SF3">
    <property type="entry name" value="FAD_NAD(P)-BINDING OXIDOREDUCTASE FAMILY PROTEIN"/>
    <property type="match status" value="1"/>
</dbReference>
<feature type="domain" description="FAD-dependent protein C-terminal" evidence="1">
    <location>
        <begin position="283"/>
        <end position="482"/>
    </location>
</feature>
<reference evidence="2 3" key="1">
    <citation type="submission" date="2015-09" db="EMBL/GenBank/DDBJ databases">
        <authorList>
            <consortium name="Pathogen Informatics"/>
        </authorList>
    </citation>
    <scope>NUCLEOTIDE SEQUENCE [LARGE SCALE GENOMIC DNA]</scope>
    <source>
        <strain evidence="2 3">2789STDY5608849</strain>
    </source>
</reference>
<proteinExistence type="predicted"/>
<dbReference type="PANTHER" id="PTHR42842">
    <property type="entry name" value="FAD/NAD(P)-BINDING OXIDOREDUCTASE"/>
    <property type="match status" value="1"/>
</dbReference>
<dbReference type="PIRSF" id="PIRSF038984">
    <property type="entry name" value="FAD_binding_protein"/>
    <property type="match status" value="1"/>
</dbReference>
<evidence type="ECO:0000313" key="2">
    <source>
        <dbReference type="EMBL" id="CUO60299.1"/>
    </source>
</evidence>